<dbReference type="GO" id="GO:0005829">
    <property type="term" value="C:cytosol"/>
    <property type="evidence" value="ECO:0007669"/>
    <property type="project" value="TreeGrafter"/>
</dbReference>
<evidence type="ECO:0000256" key="3">
    <source>
        <dbReference type="ARBA" id="ARBA00018067"/>
    </source>
</evidence>
<comment type="similarity">
    <text evidence="2">Belongs to the ATG3 family.</text>
</comment>
<evidence type="ECO:0000256" key="9">
    <source>
        <dbReference type="ARBA" id="ARBA00032144"/>
    </source>
</evidence>
<dbReference type="AlphaFoldDB" id="A0A2T9Y596"/>
<dbReference type="GO" id="GO:0019776">
    <property type="term" value="F:Atg8-family ligase activity"/>
    <property type="evidence" value="ECO:0007669"/>
    <property type="project" value="TreeGrafter"/>
</dbReference>
<evidence type="ECO:0000256" key="7">
    <source>
        <dbReference type="ARBA" id="ARBA00022927"/>
    </source>
</evidence>
<evidence type="ECO:0000256" key="2">
    <source>
        <dbReference type="ARBA" id="ARBA00007683"/>
    </source>
</evidence>
<evidence type="ECO:0000256" key="5">
    <source>
        <dbReference type="ARBA" id="ARBA00022490"/>
    </source>
</evidence>
<dbReference type="GO" id="GO:0061723">
    <property type="term" value="P:glycophagy"/>
    <property type="evidence" value="ECO:0007669"/>
    <property type="project" value="TreeGrafter"/>
</dbReference>
<keyword evidence="6" id="KW-0833">Ubl conjugation pathway</keyword>
<sequence>MATLNSIFHGVREYLNPILKNSKFKETGVLTPEEFVAAGDYLVYKCPTWRWESGIKGKFKDYLPKDKQFLITRNIPCLKRVNQLEQGAESEMADGDWISTYANHVPETANEIMEIEEVADVEDEIDDIPDIDDYCQIESDGEEQKPKHNPNILRTRTYDISITYDKYYQTPRVWLSGYGEDGAPLRPKDIFDDISQEHARKTVTIEPHPHMNIQLASIHPCKHANVMKKIIERSVTGNREVRVDQYLIIFLKFISTVLPTIEYDYTMSSEF</sequence>
<dbReference type="InterPro" id="IPR007135">
    <property type="entry name" value="Atg3/Atg10"/>
</dbReference>
<reference evidence="11 12" key="1">
    <citation type="journal article" date="2018" name="MBio">
        <title>Comparative Genomics Reveals the Core Gene Toolbox for the Fungus-Insect Symbiosis.</title>
        <authorList>
            <person name="Wang Y."/>
            <person name="Stata M."/>
            <person name="Wang W."/>
            <person name="Stajich J.E."/>
            <person name="White M.M."/>
            <person name="Moncalvo J.M."/>
        </authorList>
    </citation>
    <scope>NUCLEOTIDE SEQUENCE [LARGE SCALE GENOMIC DNA]</scope>
    <source>
        <strain evidence="11 12">AUS-77-4</strain>
    </source>
</reference>
<accession>A0A2T9Y596</accession>
<protein>
    <recommendedName>
        <fullName evidence="3">Autophagy-related protein 3</fullName>
    </recommendedName>
    <alternativeName>
        <fullName evidence="9 10">Autophagy-related E2-like conjugation enzyme ATG3</fullName>
    </alternativeName>
</protein>
<keyword evidence="8" id="KW-0072">Autophagy</keyword>
<keyword evidence="12" id="KW-1185">Reference proteome</keyword>
<dbReference type="STRING" id="61424.A0A2T9Y596"/>
<dbReference type="GO" id="GO:0000422">
    <property type="term" value="P:autophagy of mitochondrion"/>
    <property type="evidence" value="ECO:0007669"/>
    <property type="project" value="TreeGrafter"/>
</dbReference>
<dbReference type="PANTHER" id="PTHR12866:SF2">
    <property type="entry name" value="UBIQUITIN-LIKE-CONJUGATING ENZYME ATG3"/>
    <property type="match status" value="1"/>
</dbReference>
<dbReference type="GO" id="GO:0000407">
    <property type="term" value="C:phagophore assembly site"/>
    <property type="evidence" value="ECO:0007669"/>
    <property type="project" value="TreeGrafter"/>
</dbReference>
<name>A0A2T9Y596_9FUNG</name>
<keyword evidence="4" id="KW-0813">Transport</keyword>
<dbReference type="OrthoDB" id="1584384at2759"/>
<dbReference type="PANTHER" id="PTHR12866">
    <property type="entry name" value="UBIQUITIN-LIKE-CONJUGATING ENZYME ATG3"/>
    <property type="match status" value="1"/>
</dbReference>
<dbReference type="GO" id="GO:0000045">
    <property type="term" value="P:autophagosome assembly"/>
    <property type="evidence" value="ECO:0007669"/>
    <property type="project" value="TreeGrafter"/>
</dbReference>
<keyword evidence="5" id="KW-0963">Cytoplasm</keyword>
<dbReference type="EMBL" id="MBFT01000734">
    <property type="protein sequence ID" value="PVU87532.1"/>
    <property type="molecule type" value="Genomic_DNA"/>
</dbReference>
<evidence type="ECO:0000313" key="12">
    <source>
        <dbReference type="Proteomes" id="UP000245699"/>
    </source>
</evidence>
<dbReference type="Gene3D" id="3.30.1460.50">
    <property type="match status" value="1"/>
</dbReference>
<evidence type="ECO:0000256" key="4">
    <source>
        <dbReference type="ARBA" id="ARBA00022448"/>
    </source>
</evidence>
<evidence type="ECO:0000313" key="11">
    <source>
        <dbReference type="EMBL" id="PVU87532.1"/>
    </source>
</evidence>
<gene>
    <name evidence="11" type="ORF">BB559_005993</name>
</gene>
<proteinExistence type="inferred from homology"/>
<organism evidence="11 12">
    <name type="scientific">Furculomyces boomerangus</name>
    <dbReference type="NCBI Taxonomy" id="61424"/>
    <lineage>
        <taxon>Eukaryota</taxon>
        <taxon>Fungi</taxon>
        <taxon>Fungi incertae sedis</taxon>
        <taxon>Zoopagomycota</taxon>
        <taxon>Kickxellomycotina</taxon>
        <taxon>Harpellomycetes</taxon>
        <taxon>Harpellales</taxon>
        <taxon>Harpellaceae</taxon>
        <taxon>Furculomyces</taxon>
    </lineage>
</organism>
<dbReference type="FunFam" id="3.30.1460.50:FF:000007">
    <property type="entry name" value="Autophagy-related protein 3"/>
    <property type="match status" value="1"/>
</dbReference>
<evidence type="ECO:0000256" key="6">
    <source>
        <dbReference type="ARBA" id="ARBA00022786"/>
    </source>
</evidence>
<dbReference type="Pfam" id="PF03987">
    <property type="entry name" value="Autophagy_act_C"/>
    <property type="match status" value="1"/>
</dbReference>
<keyword evidence="7" id="KW-0653">Protein transport</keyword>
<comment type="caution">
    <text evidence="11">The sequence shown here is derived from an EMBL/GenBank/DDBJ whole genome shotgun (WGS) entry which is preliminary data.</text>
</comment>
<evidence type="ECO:0000256" key="8">
    <source>
        <dbReference type="ARBA" id="ARBA00023006"/>
    </source>
</evidence>
<dbReference type="GO" id="GO:0044804">
    <property type="term" value="P:nucleophagy"/>
    <property type="evidence" value="ECO:0007669"/>
    <property type="project" value="TreeGrafter"/>
</dbReference>
<evidence type="ECO:0000256" key="1">
    <source>
        <dbReference type="ARBA" id="ARBA00004496"/>
    </source>
</evidence>
<evidence type="ECO:0000256" key="10">
    <source>
        <dbReference type="ARBA" id="ARBA00033139"/>
    </source>
</evidence>
<dbReference type="GO" id="GO:0015031">
    <property type="term" value="P:protein transport"/>
    <property type="evidence" value="ECO:0007669"/>
    <property type="project" value="UniProtKB-KW"/>
</dbReference>
<comment type="subcellular location">
    <subcellularLocation>
        <location evidence="1">Cytoplasm</location>
    </subcellularLocation>
</comment>
<dbReference type="Proteomes" id="UP000245699">
    <property type="component" value="Unassembled WGS sequence"/>
</dbReference>